<dbReference type="RefSeq" id="WP_074489615.1">
    <property type="nucleotide sequence ID" value="NZ_FPAM01000005.1"/>
</dbReference>
<dbReference type="Proteomes" id="UP000186720">
    <property type="component" value="Unassembled WGS sequence"/>
</dbReference>
<dbReference type="PROSITE" id="PS51257">
    <property type="entry name" value="PROKAR_LIPOPROTEIN"/>
    <property type="match status" value="1"/>
</dbReference>
<evidence type="ECO:0000313" key="1">
    <source>
        <dbReference type="EMBL" id="OKS86932.1"/>
    </source>
</evidence>
<name>A0A1Q5ZYW7_9SPHI</name>
<dbReference type="AlphaFoldDB" id="A0A1Q5ZYW7"/>
<reference evidence="1 2" key="1">
    <citation type="submission" date="2016-11" db="EMBL/GenBank/DDBJ databases">
        <title>Whole Genome Sequencing of Mucilaginibacter polytrichastri RG4-7(T) isolated from the moss sample.</title>
        <authorList>
            <person name="Li Y."/>
        </authorList>
    </citation>
    <scope>NUCLEOTIDE SEQUENCE [LARGE SCALE GENOMIC DNA]</scope>
    <source>
        <strain evidence="1 2">RG4-7</strain>
    </source>
</reference>
<protein>
    <submittedName>
        <fullName evidence="1">Uncharacterized protein</fullName>
    </submittedName>
</protein>
<gene>
    <name evidence="1" type="ORF">RG47T_2390</name>
</gene>
<keyword evidence="2" id="KW-1185">Reference proteome</keyword>
<accession>A0A1Q5ZYW7</accession>
<dbReference type="EMBL" id="MPPL01000001">
    <property type="protein sequence ID" value="OKS86932.1"/>
    <property type="molecule type" value="Genomic_DNA"/>
</dbReference>
<proteinExistence type="predicted"/>
<dbReference type="STRING" id="1302689.RG47T_2390"/>
<organism evidence="1 2">
    <name type="scientific">Mucilaginibacter polytrichastri</name>
    <dbReference type="NCBI Taxonomy" id="1302689"/>
    <lineage>
        <taxon>Bacteria</taxon>
        <taxon>Pseudomonadati</taxon>
        <taxon>Bacteroidota</taxon>
        <taxon>Sphingobacteriia</taxon>
        <taxon>Sphingobacteriales</taxon>
        <taxon>Sphingobacteriaceae</taxon>
        <taxon>Mucilaginibacter</taxon>
    </lineage>
</organism>
<comment type="caution">
    <text evidence="1">The sequence shown here is derived from an EMBL/GenBank/DDBJ whole genome shotgun (WGS) entry which is preliminary data.</text>
</comment>
<sequence length="229" mass="24890">MIYKFAKFIKAINPQGILALIVLLSLFFTSCKKEVKGNISVYSNDFESGNLAGITSGTIALFNGTHVLGRYNSGGFNLTVPNLPKHDLVEITFDLYIHDTWDGNNLDSGYSGPDLWSMLVDGNSYIHTSFSNSDCGVGVFCPPQSYPDNYLNSNHNPKAGAFRTDLPGACYLSGSPNGTTEYKISKTISHSSATLLLQCIGDLVQKNVSDPLCDESWSVDNINIKAITL</sequence>
<evidence type="ECO:0000313" key="2">
    <source>
        <dbReference type="Proteomes" id="UP000186720"/>
    </source>
</evidence>